<keyword evidence="8" id="KW-0902">Two-component regulatory system</keyword>
<dbReference type="PANTHER" id="PTHR45339">
    <property type="entry name" value="HYBRID SIGNAL TRANSDUCTION HISTIDINE KINASE J"/>
    <property type="match status" value="1"/>
</dbReference>
<feature type="transmembrane region" description="Helical" evidence="12">
    <location>
        <begin position="152"/>
        <end position="176"/>
    </location>
</feature>
<dbReference type="AlphaFoldDB" id="A0A1I3ILI7"/>
<dbReference type="Gene3D" id="3.40.50.2300">
    <property type="match status" value="1"/>
</dbReference>
<keyword evidence="4" id="KW-0808">Transferase</keyword>
<evidence type="ECO:0000256" key="10">
    <source>
        <dbReference type="ARBA" id="ARBA00068150"/>
    </source>
</evidence>
<dbReference type="Pfam" id="PF13188">
    <property type="entry name" value="PAS_8"/>
    <property type="match status" value="1"/>
</dbReference>
<feature type="transmembrane region" description="Helical" evidence="12">
    <location>
        <begin position="73"/>
        <end position="94"/>
    </location>
</feature>
<evidence type="ECO:0000256" key="8">
    <source>
        <dbReference type="ARBA" id="ARBA00023012"/>
    </source>
</evidence>
<dbReference type="PROSITE" id="PS50109">
    <property type="entry name" value="HIS_KIN"/>
    <property type="match status" value="1"/>
</dbReference>
<gene>
    <name evidence="15" type="ORF">SAMN04487991_0061</name>
</gene>
<dbReference type="InterPro" id="IPR004358">
    <property type="entry name" value="Sig_transdc_His_kin-like_C"/>
</dbReference>
<keyword evidence="12" id="KW-1133">Transmembrane helix</keyword>
<dbReference type="Pfam" id="PF16927">
    <property type="entry name" value="HisKA_7TM"/>
    <property type="match status" value="1"/>
</dbReference>
<dbReference type="InterPro" id="IPR003661">
    <property type="entry name" value="HisK_dim/P_dom"/>
</dbReference>
<evidence type="ECO:0000313" key="15">
    <source>
        <dbReference type="EMBL" id="SFI48844.1"/>
    </source>
</evidence>
<comment type="subunit">
    <text evidence="9">At low DSF concentrations, interacts with RpfF.</text>
</comment>
<evidence type="ECO:0000259" key="14">
    <source>
        <dbReference type="PROSITE" id="PS50110"/>
    </source>
</evidence>
<dbReference type="InterPro" id="IPR005467">
    <property type="entry name" value="His_kinase_dom"/>
</dbReference>
<proteinExistence type="predicted"/>
<dbReference type="SUPFAM" id="SSF55785">
    <property type="entry name" value="PYP-like sensor domain (PAS domain)"/>
    <property type="match status" value="1"/>
</dbReference>
<dbReference type="SMART" id="SM00388">
    <property type="entry name" value="HisKA"/>
    <property type="match status" value="1"/>
</dbReference>
<keyword evidence="12" id="KW-0472">Membrane</keyword>
<dbReference type="SMART" id="SM00448">
    <property type="entry name" value="REC"/>
    <property type="match status" value="1"/>
</dbReference>
<dbReference type="SMART" id="SM00387">
    <property type="entry name" value="HATPase_c"/>
    <property type="match status" value="1"/>
</dbReference>
<dbReference type="InterPro" id="IPR001789">
    <property type="entry name" value="Sig_transdc_resp-reg_receiver"/>
</dbReference>
<keyword evidence="7" id="KW-0067">ATP-binding</keyword>
<dbReference type="CDD" id="cd17546">
    <property type="entry name" value="REC_hyHK_CKI1_RcsC-like"/>
    <property type="match status" value="1"/>
</dbReference>
<dbReference type="Gene3D" id="1.10.287.130">
    <property type="match status" value="1"/>
</dbReference>
<keyword evidence="12" id="KW-0812">Transmembrane</keyword>
<dbReference type="SUPFAM" id="SSF55874">
    <property type="entry name" value="ATPase domain of HSP90 chaperone/DNA topoisomerase II/histidine kinase"/>
    <property type="match status" value="1"/>
</dbReference>
<feature type="transmembrane region" description="Helical" evidence="12">
    <location>
        <begin position="106"/>
        <end position="124"/>
    </location>
</feature>
<evidence type="ECO:0000256" key="1">
    <source>
        <dbReference type="ARBA" id="ARBA00000085"/>
    </source>
</evidence>
<evidence type="ECO:0000259" key="13">
    <source>
        <dbReference type="PROSITE" id="PS50109"/>
    </source>
</evidence>
<dbReference type="GO" id="GO:0000155">
    <property type="term" value="F:phosphorelay sensor kinase activity"/>
    <property type="evidence" value="ECO:0007669"/>
    <property type="project" value="InterPro"/>
</dbReference>
<dbReference type="CDD" id="cd00082">
    <property type="entry name" value="HisKA"/>
    <property type="match status" value="1"/>
</dbReference>
<dbReference type="Gene3D" id="3.30.565.10">
    <property type="entry name" value="Histidine kinase-like ATPase, C-terminal domain"/>
    <property type="match status" value="1"/>
</dbReference>
<dbReference type="EC" id="2.7.13.3" evidence="2"/>
<dbReference type="PANTHER" id="PTHR45339:SF1">
    <property type="entry name" value="HYBRID SIGNAL TRANSDUCTION HISTIDINE KINASE J"/>
    <property type="match status" value="1"/>
</dbReference>
<dbReference type="InterPro" id="IPR035965">
    <property type="entry name" value="PAS-like_dom_sf"/>
</dbReference>
<evidence type="ECO:0000256" key="12">
    <source>
        <dbReference type="SAM" id="Phobius"/>
    </source>
</evidence>
<evidence type="ECO:0000256" key="5">
    <source>
        <dbReference type="ARBA" id="ARBA00022741"/>
    </source>
</evidence>
<dbReference type="Pfam" id="PF02518">
    <property type="entry name" value="HATPase_c"/>
    <property type="match status" value="1"/>
</dbReference>
<dbReference type="FunFam" id="3.30.565.10:FF:000010">
    <property type="entry name" value="Sensor histidine kinase RcsC"/>
    <property type="match status" value="1"/>
</dbReference>
<keyword evidence="5" id="KW-0547">Nucleotide-binding</keyword>
<evidence type="ECO:0000256" key="6">
    <source>
        <dbReference type="ARBA" id="ARBA00022777"/>
    </source>
</evidence>
<dbReference type="InterPro" id="IPR031621">
    <property type="entry name" value="HisKA_7TM"/>
</dbReference>
<dbReference type="Pfam" id="PF00512">
    <property type="entry name" value="HisKA"/>
    <property type="match status" value="1"/>
</dbReference>
<feature type="domain" description="Histidine kinase" evidence="13">
    <location>
        <begin position="375"/>
        <end position="593"/>
    </location>
</feature>
<dbReference type="FunFam" id="1.10.287.130:FF:000002">
    <property type="entry name" value="Two-component osmosensing histidine kinase"/>
    <property type="match status" value="1"/>
</dbReference>
<dbReference type="STRING" id="588602.SAMN04487991_0061"/>
<dbReference type="PRINTS" id="PR00344">
    <property type="entry name" value="BCTRLSENSOR"/>
</dbReference>
<dbReference type="SUPFAM" id="SSF52172">
    <property type="entry name" value="CheY-like"/>
    <property type="match status" value="1"/>
</dbReference>
<keyword evidence="3 11" id="KW-0597">Phosphoprotein</keyword>
<keyword evidence="6 15" id="KW-0418">Kinase</keyword>
<dbReference type="RefSeq" id="WP_090055457.1">
    <property type="nucleotide sequence ID" value="NZ_FORH01000001.1"/>
</dbReference>
<feature type="modified residue" description="4-aspartylphosphate" evidence="11">
    <location>
        <position position="667"/>
    </location>
</feature>
<protein>
    <recommendedName>
        <fullName evidence="10">Sensory/regulatory protein RpfC</fullName>
        <ecNumber evidence="2">2.7.13.3</ecNumber>
    </recommendedName>
</protein>
<reference evidence="16" key="1">
    <citation type="submission" date="2016-10" db="EMBL/GenBank/DDBJ databases">
        <authorList>
            <person name="Varghese N."/>
            <person name="Submissions S."/>
        </authorList>
    </citation>
    <scope>NUCLEOTIDE SEQUENCE [LARGE SCALE GENOMIC DNA]</scope>
    <source>
        <strain evidence="16">DSM 26471</strain>
    </source>
</reference>
<dbReference type="SUPFAM" id="SSF47384">
    <property type="entry name" value="Homodimeric domain of signal transducing histidine kinase"/>
    <property type="match status" value="1"/>
</dbReference>
<evidence type="ECO:0000256" key="7">
    <source>
        <dbReference type="ARBA" id="ARBA00022840"/>
    </source>
</evidence>
<dbReference type="Gene3D" id="3.30.450.20">
    <property type="entry name" value="PAS domain"/>
    <property type="match status" value="1"/>
</dbReference>
<evidence type="ECO:0000256" key="9">
    <source>
        <dbReference type="ARBA" id="ARBA00064003"/>
    </source>
</evidence>
<feature type="transmembrane region" description="Helical" evidence="12">
    <location>
        <begin position="42"/>
        <end position="61"/>
    </location>
</feature>
<dbReference type="CDD" id="cd16922">
    <property type="entry name" value="HATPase_EvgS-ArcB-TorS-like"/>
    <property type="match status" value="1"/>
</dbReference>
<dbReference type="OrthoDB" id="7179697at2"/>
<evidence type="ECO:0000256" key="4">
    <source>
        <dbReference type="ARBA" id="ARBA00022679"/>
    </source>
</evidence>
<comment type="catalytic activity">
    <reaction evidence="1">
        <text>ATP + protein L-histidine = ADP + protein N-phospho-L-histidine.</text>
        <dbReference type="EC" id="2.7.13.3"/>
    </reaction>
</comment>
<feature type="domain" description="Response regulatory" evidence="14">
    <location>
        <begin position="618"/>
        <end position="737"/>
    </location>
</feature>
<name>A0A1I3ILI7_9RHOB</name>
<feature type="transmembrane region" description="Helical" evidence="12">
    <location>
        <begin position="188"/>
        <end position="211"/>
    </location>
</feature>
<dbReference type="InterPro" id="IPR036890">
    <property type="entry name" value="HATPase_C_sf"/>
</dbReference>
<dbReference type="EMBL" id="FORH01000001">
    <property type="protein sequence ID" value="SFI48844.1"/>
    <property type="molecule type" value="Genomic_DNA"/>
</dbReference>
<keyword evidence="16" id="KW-1185">Reference proteome</keyword>
<evidence type="ECO:0000256" key="11">
    <source>
        <dbReference type="PROSITE-ProRule" id="PRU00169"/>
    </source>
</evidence>
<evidence type="ECO:0000256" key="2">
    <source>
        <dbReference type="ARBA" id="ARBA00012438"/>
    </source>
</evidence>
<dbReference type="InterPro" id="IPR000014">
    <property type="entry name" value="PAS"/>
</dbReference>
<dbReference type="InterPro" id="IPR011006">
    <property type="entry name" value="CheY-like_superfamily"/>
</dbReference>
<dbReference type="Pfam" id="PF00072">
    <property type="entry name" value="Response_reg"/>
    <property type="match status" value="1"/>
</dbReference>
<organism evidence="15 16">
    <name type="scientific">Celeribacter neptunius</name>
    <dbReference type="NCBI Taxonomy" id="588602"/>
    <lineage>
        <taxon>Bacteria</taxon>
        <taxon>Pseudomonadati</taxon>
        <taxon>Pseudomonadota</taxon>
        <taxon>Alphaproteobacteria</taxon>
        <taxon>Rhodobacterales</taxon>
        <taxon>Roseobacteraceae</taxon>
        <taxon>Celeribacter</taxon>
    </lineage>
</organism>
<dbReference type="PROSITE" id="PS50110">
    <property type="entry name" value="RESPONSE_REGULATORY"/>
    <property type="match status" value="1"/>
</dbReference>
<dbReference type="GO" id="GO:0005524">
    <property type="term" value="F:ATP binding"/>
    <property type="evidence" value="ECO:0007669"/>
    <property type="project" value="UniProtKB-KW"/>
</dbReference>
<dbReference type="InterPro" id="IPR036097">
    <property type="entry name" value="HisK_dim/P_sf"/>
</dbReference>
<dbReference type="Proteomes" id="UP000199630">
    <property type="component" value="Unassembled WGS sequence"/>
</dbReference>
<evidence type="ECO:0000256" key="3">
    <source>
        <dbReference type="ARBA" id="ARBA00022553"/>
    </source>
</evidence>
<accession>A0A1I3ILI7</accession>
<sequence>MECLTDLDLTFAAAAAAGLWAVCCLVLVWVVRNNRFAGQPAFVLTLLAMLWWLFTALFDLGSQNESCKVGWSLIAWPGITLLPIAWTFFVFDYTMNTSARRQPLRLLLYIGLPGIAGLIALTNSQTHLLYGTDTRLVTEDGNSYVVFDHGPLFYAVASCLYIFVMSTLSVLGYAFFKARKVIRPFLGVLFSITIVPLAANLGYVLGGFTVFGYDPTPFMFAVSLIALSWLLLNNTMMDTAAQGRNLLFYASQDPVILLDAGGRFVGANPAAKAAFGTNLPRPGDELDQIGQIGPNLHRLIENGIQGFAEPIRLGGRIFDPRALPIESPIRTKTPLLGWVISLIDITEREHSAEALRKALSDAEAANRAKSNFLANVSHEIRTPLNGILGMASLLGETELDKDQRDYVEVIEESGQVLLTTIGDVLDLSKIEAGKIVLDTRPFVLRDAIEAARALFSASAMGKSLALTVTVEKDLPEIITGDDHRFRQVLHNLVSNAIKFTEAGGVAIHAAASADGRMLRLRVSDSGPGVPAEAREAIFLPFQQADASDTRKFGGTGLGLSISRQLCRQMGGELSLIRDVDAGACFEILLPLTASEAPPAEPVPSDPLSPPVAGARPDTVLVVDDNRTNRLILEKFLTDVAGRIETVASGQEAVDRVRDNAFDIILMDIQMPEMGGVEATRKIRALEDARGGARSYIVAVTANAMPEQRQHYLDADMDAVLSKPVSKAQLLALIDKSHQPADPT</sequence>
<dbReference type="InterPro" id="IPR003594">
    <property type="entry name" value="HATPase_dom"/>
</dbReference>
<feature type="transmembrane region" description="Helical" evidence="12">
    <location>
        <begin position="12"/>
        <end position="30"/>
    </location>
</feature>
<evidence type="ECO:0000313" key="16">
    <source>
        <dbReference type="Proteomes" id="UP000199630"/>
    </source>
</evidence>